<evidence type="ECO:0000313" key="2">
    <source>
        <dbReference type="Proteomes" id="UP000269154"/>
    </source>
</evidence>
<gene>
    <name evidence="1" type="ORF">D5R40_11445</name>
</gene>
<name>A0A3N6P7V3_9CYAN</name>
<dbReference type="OrthoDB" id="465343at2"/>
<accession>A0A3N6P7V3</accession>
<dbReference type="RefSeq" id="WP_124143470.1">
    <property type="nucleotide sequence ID" value="NZ_CAWOKI010000346.1"/>
</dbReference>
<evidence type="ECO:0000313" key="1">
    <source>
        <dbReference type="EMBL" id="RQH44665.1"/>
    </source>
</evidence>
<comment type="caution">
    <text evidence="1">The sequence shown here is derived from an EMBL/GenBank/DDBJ whole genome shotgun (WGS) entry which is preliminary data.</text>
</comment>
<sequence>MTTSLSVPENLTFEEAIALTQEIMSEIETGQLSEDKIGSLIGDLVKSKNGARGFFVSYLTDSRPLADNPSPSIFRALESSPETVTELLVKNLAMCSAMVVHHQRNQDQETASQSETVRSRTTRLIKSVDIPSLKGEIEELYQSTTTGQGNYKQFLERWGYDDEQLKVIQQAIEPLLS</sequence>
<dbReference type="AlphaFoldDB" id="A0A3N6P7V3"/>
<organism evidence="1 2">
    <name type="scientific">Okeania hirsuta</name>
    <dbReference type="NCBI Taxonomy" id="1458930"/>
    <lineage>
        <taxon>Bacteria</taxon>
        <taxon>Bacillati</taxon>
        <taxon>Cyanobacteriota</taxon>
        <taxon>Cyanophyceae</taxon>
        <taxon>Oscillatoriophycideae</taxon>
        <taxon>Oscillatoriales</taxon>
        <taxon>Microcoleaceae</taxon>
        <taxon>Okeania</taxon>
    </lineage>
</organism>
<proteinExistence type="predicted"/>
<protein>
    <submittedName>
        <fullName evidence="1">Uncharacterized protein</fullName>
    </submittedName>
</protein>
<keyword evidence="2" id="KW-1185">Reference proteome</keyword>
<dbReference type="InterPro" id="IPR016780">
    <property type="entry name" value="UCP020893"/>
</dbReference>
<dbReference type="EMBL" id="RCBY01000051">
    <property type="protein sequence ID" value="RQH44665.1"/>
    <property type="molecule type" value="Genomic_DNA"/>
</dbReference>
<dbReference type="Proteomes" id="UP000269154">
    <property type="component" value="Unassembled WGS sequence"/>
</dbReference>
<dbReference type="PIRSF" id="PIRSF020893">
    <property type="entry name" value="UCP020893"/>
    <property type="match status" value="1"/>
</dbReference>
<reference evidence="1 2" key="1">
    <citation type="journal article" date="2018" name="ACS Chem. Biol.">
        <title>Ketoreductase domain dysfunction expands chemodiversity: malyngamide biosynthesis in the cyanobacterium Okeania hirsuta.</title>
        <authorList>
            <person name="Moss N.A."/>
            <person name="Leao T."/>
            <person name="Rankin M."/>
            <person name="McCullough T.M."/>
            <person name="Qu P."/>
            <person name="Korobeynikov A."/>
            <person name="Smith J.L."/>
            <person name="Gerwick L."/>
            <person name="Gerwick W.H."/>
        </authorList>
    </citation>
    <scope>NUCLEOTIDE SEQUENCE [LARGE SCALE GENOMIC DNA]</scope>
    <source>
        <strain evidence="1 2">PAB10Feb10-1</strain>
    </source>
</reference>